<dbReference type="PROSITE" id="PS00012">
    <property type="entry name" value="PHOSPHOPANTETHEINE"/>
    <property type="match status" value="2"/>
</dbReference>
<dbReference type="OrthoDB" id="9765680at2"/>
<dbReference type="Proteomes" id="UP000214746">
    <property type="component" value="Unassembled WGS sequence"/>
</dbReference>
<dbReference type="Gene3D" id="3.30.559.10">
    <property type="entry name" value="Chloramphenicol acetyltransferase-like domain"/>
    <property type="match status" value="4"/>
</dbReference>
<evidence type="ECO:0000256" key="8">
    <source>
        <dbReference type="ARBA" id="ARBA00023268"/>
    </source>
</evidence>
<dbReference type="PANTHER" id="PTHR45527">
    <property type="entry name" value="NONRIBOSOMAL PEPTIDE SYNTHETASE"/>
    <property type="match status" value="1"/>
</dbReference>
<feature type="domain" description="Carrier" evidence="9">
    <location>
        <begin position="3068"/>
        <end position="3142"/>
    </location>
</feature>
<dbReference type="InterPro" id="IPR001242">
    <property type="entry name" value="Condensation_dom"/>
</dbReference>
<dbReference type="InterPro" id="IPR006162">
    <property type="entry name" value="Ppantetheine_attach_site"/>
</dbReference>
<dbReference type="SUPFAM" id="SSF52777">
    <property type="entry name" value="CoA-dependent acyltransferases"/>
    <property type="match status" value="8"/>
</dbReference>
<evidence type="ECO:0000256" key="3">
    <source>
        <dbReference type="ARBA" id="ARBA00022450"/>
    </source>
</evidence>
<dbReference type="FunFam" id="3.40.50.12780:FF:000012">
    <property type="entry name" value="Non-ribosomal peptide synthetase"/>
    <property type="match status" value="3"/>
</dbReference>
<dbReference type="RefSeq" id="WP_089200320.1">
    <property type="nucleotide sequence ID" value="NZ_NHRJ02000006.1"/>
</dbReference>
<dbReference type="PROSITE" id="PS50075">
    <property type="entry name" value="CARRIER"/>
    <property type="match status" value="3"/>
</dbReference>
<evidence type="ECO:0000313" key="11">
    <source>
        <dbReference type="Proteomes" id="UP000214746"/>
    </source>
</evidence>
<keyword evidence="4" id="KW-0597">Phosphoprotein</keyword>
<keyword evidence="11" id="KW-1185">Reference proteome</keyword>
<keyword evidence="3" id="KW-0596">Phosphopantetheine</keyword>
<dbReference type="CDD" id="cd12117">
    <property type="entry name" value="A_NRPS_Srf_like"/>
    <property type="match status" value="2"/>
</dbReference>
<dbReference type="GO" id="GO:0016874">
    <property type="term" value="F:ligase activity"/>
    <property type="evidence" value="ECO:0007669"/>
    <property type="project" value="UniProtKB-KW"/>
</dbReference>
<dbReference type="InterPro" id="IPR036736">
    <property type="entry name" value="ACP-like_sf"/>
</dbReference>
<dbReference type="InterPro" id="IPR023213">
    <property type="entry name" value="CAT-like_dom_sf"/>
</dbReference>
<dbReference type="InterPro" id="IPR009081">
    <property type="entry name" value="PP-bd_ACP"/>
</dbReference>
<dbReference type="FunFam" id="3.40.50.980:FF:000001">
    <property type="entry name" value="Non-ribosomal peptide synthetase"/>
    <property type="match status" value="3"/>
</dbReference>
<dbReference type="Gene3D" id="3.30.300.30">
    <property type="match status" value="3"/>
</dbReference>
<dbReference type="NCBIfam" id="TIGR01720">
    <property type="entry name" value="NRPS-para261"/>
    <property type="match status" value="1"/>
</dbReference>
<dbReference type="SUPFAM" id="SSF56801">
    <property type="entry name" value="Acetyl-CoA synthetase-like"/>
    <property type="match status" value="3"/>
</dbReference>
<dbReference type="NCBIfam" id="TIGR01733">
    <property type="entry name" value="AA-adenyl-dom"/>
    <property type="match status" value="3"/>
</dbReference>
<evidence type="ECO:0000259" key="9">
    <source>
        <dbReference type="PROSITE" id="PS50075"/>
    </source>
</evidence>
<dbReference type="GO" id="GO:0043041">
    <property type="term" value="P:amino acid activation for nonribosomal peptide biosynthetic process"/>
    <property type="evidence" value="ECO:0007669"/>
    <property type="project" value="TreeGrafter"/>
</dbReference>
<dbReference type="FunFam" id="3.30.300.30:FF:000010">
    <property type="entry name" value="Enterobactin synthetase component F"/>
    <property type="match status" value="2"/>
</dbReference>
<dbReference type="CDD" id="cd19531">
    <property type="entry name" value="LCL_NRPS-like"/>
    <property type="match status" value="2"/>
</dbReference>
<accession>A0A2W1N839</accession>
<evidence type="ECO:0000313" key="10">
    <source>
        <dbReference type="EMBL" id="PZE20567.1"/>
    </source>
</evidence>
<evidence type="ECO:0000256" key="1">
    <source>
        <dbReference type="ARBA" id="ARBA00001957"/>
    </source>
</evidence>
<dbReference type="GO" id="GO:0044550">
    <property type="term" value="P:secondary metabolite biosynthetic process"/>
    <property type="evidence" value="ECO:0007669"/>
    <property type="project" value="UniProtKB-ARBA"/>
</dbReference>
<keyword evidence="6" id="KW-0677">Repeat</keyword>
<keyword evidence="8" id="KW-0511">Multifunctional enzyme</keyword>
<evidence type="ECO:0000256" key="4">
    <source>
        <dbReference type="ARBA" id="ARBA00022553"/>
    </source>
</evidence>
<dbReference type="InterPro" id="IPR010071">
    <property type="entry name" value="AA_adenyl_dom"/>
</dbReference>
<reference evidence="10" key="1">
    <citation type="submission" date="2018-06" db="EMBL/GenBank/DDBJ databases">
        <title>Paenibacillus xerothermodurans sp. nov. an extremely dry heat resistant spore forming bacterium isolated from the soil of Cape Canaveral, Florida.</title>
        <authorList>
            <person name="Seuylemezian A."/>
            <person name="Kaur N."/>
            <person name="Patil P."/>
            <person name="Patil P."/>
            <person name="Mayilraj S."/>
            <person name="Vaishampayan P."/>
        </authorList>
    </citation>
    <scope>NUCLEOTIDE SEQUENCE [LARGE SCALE GENOMIC DNA]</scope>
    <source>
        <strain evidence="10">ATCC 27380</strain>
    </source>
</reference>
<proteinExistence type="inferred from homology"/>
<dbReference type="InterPro" id="IPR000873">
    <property type="entry name" value="AMP-dep_synth/lig_dom"/>
</dbReference>
<organism evidence="10 11">
    <name type="scientific">Paenibacillus xerothermodurans</name>
    <dbReference type="NCBI Taxonomy" id="1977292"/>
    <lineage>
        <taxon>Bacteria</taxon>
        <taxon>Bacillati</taxon>
        <taxon>Bacillota</taxon>
        <taxon>Bacilli</taxon>
        <taxon>Bacillales</taxon>
        <taxon>Paenibacillaceae</taxon>
        <taxon>Paenibacillus</taxon>
    </lineage>
</organism>
<evidence type="ECO:0000256" key="7">
    <source>
        <dbReference type="ARBA" id="ARBA00023194"/>
    </source>
</evidence>
<comment type="cofactor">
    <cofactor evidence="1">
        <name>pantetheine 4'-phosphate</name>
        <dbReference type="ChEBI" id="CHEBI:47942"/>
    </cofactor>
</comment>
<dbReference type="FunFam" id="1.10.1200.10:FF:000005">
    <property type="entry name" value="Nonribosomal peptide synthetase 1"/>
    <property type="match status" value="3"/>
</dbReference>
<dbReference type="PANTHER" id="PTHR45527:SF1">
    <property type="entry name" value="FATTY ACID SYNTHASE"/>
    <property type="match status" value="1"/>
</dbReference>
<dbReference type="Pfam" id="PF13193">
    <property type="entry name" value="AMP-binding_C"/>
    <property type="match status" value="3"/>
</dbReference>
<comment type="similarity">
    <text evidence="2">Belongs to the ATP-dependent AMP-binding enzyme family.</text>
</comment>
<dbReference type="InterPro" id="IPR020806">
    <property type="entry name" value="PKS_PP-bd"/>
</dbReference>
<dbReference type="Pfam" id="PF00501">
    <property type="entry name" value="AMP-binding"/>
    <property type="match status" value="3"/>
</dbReference>
<dbReference type="EMBL" id="NHRJ02000006">
    <property type="protein sequence ID" value="PZE20567.1"/>
    <property type="molecule type" value="Genomic_DNA"/>
</dbReference>
<dbReference type="InterPro" id="IPR020845">
    <property type="entry name" value="AMP-binding_CS"/>
</dbReference>
<protein>
    <submittedName>
        <fullName evidence="10">Non-ribosomal peptide synthetase</fullName>
    </submittedName>
</protein>
<dbReference type="Gene3D" id="2.30.38.10">
    <property type="entry name" value="Luciferase, Domain 3"/>
    <property type="match status" value="3"/>
</dbReference>
<dbReference type="Pfam" id="PF00550">
    <property type="entry name" value="PP-binding"/>
    <property type="match status" value="3"/>
</dbReference>
<dbReference type="SUPFAM" id="SSF47336">
    <property type="entry name" value="ACP-like"/>
    <property type="match status" value="3"/>
</dbReference>
<sequence length="3617" mass="402870">MHSVVYYPLTHAQQRIWYTEKFYPGTSIANLGGFAKLRAEGGFNSVLLIQAIRRLVSLNDSLRLRLVSAQDGGEVKQYVSDDQDFDIAWLDYGDTGGDAGSILEWGEAELRKPMVLYDSHLFQFTLFKINGDECWLFVKVHHIIADGISMVMLVNQIIDLYLELTKGAEASQINPPSYLEHIQSEVNYEQSERYRKDKQYWHNKFAALPEFAWLKRSDSYGIRTEAGRLSKVIPDTLQTGVELFCKAYNVSPLSLFLSILDIYMWRATGQADVVVGTFMANRTNAKEKQMLGMFVSTVPVHTHVDANEHVAAFVNQKMKDQITIIRHQKYPYDVLVNELREKHGSVERLFGVSLEYQVMQWREKEDISYLTEPFFSGHEINDISIHVKERWDTGRLAMDIDYRTDLFTKDEIEDLFQRMMNLLSDALAHPHKKLHELEMCTPEEQQQLLQMSGDTVMSYRKDMTVHGVFEERAAAIASQTAIEQGPEMQLSYQELNEQSNRLARVLRSKGVGPDTPVAILMARSGRVPMVMLAIMKAGGAYVPIDPEAPRERVRFIIEDAGAKLVVADEELLQRGEVPLVETVLLEEKLLLEGDGSNLTEVAGPGNLAYIIYTSGTTGKPKGVMIEHRQVLHLVAALERQVYRAYDTAMRVGLIASFHFDASVQQIFAALLLGHTLCVSPKLALADGGSLADFYRANCIDVTDGTPAHVQMLLTAGDLRGVSLRHLLIGGEALPREAVRQLQQLFKQSGRVPVITNVYGPTECCVDASAFDILPEQDDADHGAAYLPIGKPLGGNRLYILDPYGRMQPVGLTGELCIAGEGVGRGYLNLPALTAEKFVADPFVPGHTMYRTGDLACWRPDGTVQFLGRMDDQVKIRGYRIELGEIEAVLGKHPDVEKAVVIARPDGRDGRTGADLCAFLVFRNTDHMFSITELRNHLGRELPPYMIPSYFVSVEQIPLTSSGKVDRRALLSQDIVISGGREYAAPTNEVEARIAGIWQDVLGVERVGLHDHFFELGGHSLKAMAVLSRVHKECGVEVPLQVIFQFPTVRTLAEYVAGAERKAFVAIEPAQISEKYPLSFAQKRVYVVSQLEEAGIGYNMPAAVRLDGPVDTVRLEQAFYQLIQRHESLRTSFISVDGTPAQRVHDHVPFRITTADQSDWGQLEATMTSFVRPFDLSQAPLLRVALVRLADEHHIMLVDMHHLVSDGVSIGIILSDLARAYSGEQLPELRLQYKDYAVWQARRQEAENDRDEPYWLTAFSGELPVLQLLTDSPRPAVQSFHGDRVSMSVSAGLKDKLHILADANGATLFMVLLATYYALLARYTGQDDIVVGTPAAGRNHGDLGGIVGMFVNTLPLRMRINRQHSFVDLLDDLRRTALEAFEHQSYPLEQLVEKLALPRDLSRNPLFDAVFSLQNAMDGMPDIGEIQLSVYETNFHVAKFDLTLQAKEEPDGITLEMDYSTALFTRGTVQRMLGHYVNLLEAVAQDSTAPLGQHRMLTPEEERPLLQDFNPPATQYPKHRTIVELLEEQAQTAPDAEALSFEGHKLSYKQLNERANRLARSLCAASIRPGDVVAMLMNRSVEMIVGVLAILKAGAAYVPVDPEHPVQRMEYFLSDSGAAVLLTQRAHESKASELAFSGMCLYADDAEHYTSSGANLGVAIQPGDLANFTYTSGTSGNPKGNMVTHANIIRTMKNTNYLEVSNQDVFISLSNYVFDAFMFDVFGSLLNGAKLVLAAKDTVLDIALLPKVIEREGITIMMITTALFNLLVDVSPGCLTGIRKVLFGGERASVEHVRKALQAAGPGTLLHMYGPSESTVFATYHAVDEIPDDATAIPIGKPVSNTTVLILDAFRQPQPIGVPGELCVGGDGLVLGYANRPELTAEKFVTHPFDGTSRLYRTGDLARWLPDGSIEFIGRIDHQVKIRGQRIELGEIEHQLLRHTSIREAVVLAVDAPSGAAGDKMLCAYVVADAPLSHSELREHAAKELPVYMIPTTFVQMEELPLTGNGKVDRRALPQPVMSDHAGADYTAPRSPAETQLTAIWAEVLGIKRIGVHDNFFELGGHSLKAMSMLARIRQTMQAEVPLRTLFEAPTVAALAEVIASAETNAYAAIPLAAPQETYPLSSAQKRLYILHQLQGAQQSYNMPSVLRIEGPLDRERFEAVMTQLIERHEALRTSFDEVVGEPVQRIHQQVDFTVAYREAGEDQAERLIKQFIRPFDLKQAPLLRVEVVGTAEQQHLLLFDMHHIISDGMSVSVLIKEITQLYAGETLQPLRIQYKDYAAWQQSWADTDSYREQEDYWLAQFADEPPVLSLPTDHARPAVQQFAGGRVDFELDSELSQGLYKLARDTDTTLYMVLLAAYSTLLAKLSGQEDIVVGSPVAGRPHTSLDGIVGMFVNTLAMRTRPRLDQPFTEYLREVKQLALGAYEHQNYPFEELVGKIQTERDMSRNPVFDALLALQNMDMATLQMSDARLEPYNFDFDIAKFDLSLSVVEQDERLACSMEYSTALFKRETIERWIGHLVELLRNVTAQPDVTLAHVNMMTEADIVQVVAGFNDTKRAYPRDQTIHALFEEQAERVPDKVAVVLGADELTYRELNERANRLAGLLRAKGVQPESIIGMMLEPSVDVVVAIIAILKAGCAYMPIDPDYPDERLRYLIADSRAALVLTTGRMAGRLQGIDVLCIDDDNLAEALNKRGAAEQSMTTPHVGLARNLAYVIYTSGSTGQPKGVMVEHRNVVRLVKNAGYIPLDDDCRMAQTGSISFDASTFEMFGALLNGGTLYPVPKSTLLDAHGFAQFLAQHQITTMWLTSPLFNQLAQENAAMFAYMRDLIIGGDALTPRYVNQVRHACPGLTLWNGYGPTENTTFSTCFRIDEDYAEHIPIGRPIGNSTAYIVNAYNQPQPIGVPGELCVGGDGVARGYSNRPDLTLEKFVADPFAPGKTMYRTGDLARWLPNGSIEFMGRIDQQVKVRGFRIELGEIEAQLMLIDDVEDAVVVVRQDAAGANYLCAYVAAERELSAQELRTALSQTLPAYMLPSYFVQVDRMPLTANGKVDRKALPEQGADTSGEEYAAPRNEGERILCEVWQDVLGVQRVGITDNFFSLGGDSIKAIQMAARLNKQGWKLDMKDLFQNPTIGQVSVYLQSTKGAQAAQTPVIGEVALTPIQKWFFERRFTDIHHWNQAVMLFAPKGLQPDLAERALNKIIEHHDALRMSFEWTADGHVSQFNHAPADMLAPVEVIRLDEPEEQLEQAVLLEAERIQSGIDLVCGPLVKTAIFHTQRGDHLLIAIHHLVVDGVSWRILMEDLVTGYVQAEQGQAIVLPAKTHSYMEWATRLQQYANSYSLLQEVSYWSRLEQLGGRSLPKDAVVDERRMRHARTVGFTLTPGETELLTTRAHAAYRTEMNDILLTALGLAVHEWTGFEQLLVNLEGHGREEIMEDINVSRTVGWFTTQYPVVLDMRYADDASYQIKRVKEDLRHIPNKGIGFGILRYLTAEANRAGLSFQVVPEISFNYLGEYDNGAGMDLFKRSHLPIGNSLSPSTEKMHALDVVGVIEAGALSMSISYDEHEYAEHTMRQLSENFKMQLQRLIEHCLSQDGAELTPSDLGDDDLTLEELDKLLEII</sequence>
<keyword evidence="7" id="KW-0045">Antibiotic biosynthesis</keyword>
<dbReference type="InterPro" id="IPR010060">
    <property type="entry name" value="NRPS_synth"/>
</dbReference>
<dbReference type="Pfam" id="PF00668">
    <property type="entry name" value="Condensation"/>
    <property type="match status" value="4"/>
</dbReference>
<dbReference type="FunFam" id="2.30.38.10:FF:000001">
    <property type="entry name" value="Non-ribosomal peptide synthetase PvdI"/>
    <property type="match status" value="3"/>
</dbReference>
<dbReference type="PROSITE" id="PS00455">
    <property type="entry name" value="AMP_BINDING"/>
    <property type="match status" value="3"/>
</dbReference>
<dbReference type="Gene3D" id="1.10.1200.10">
    <property type="entry name" value="ACP-like"/>
    <property type="match status" value="3"/>
</dbReference>
<evidence type="ECO:0000256" key="5">
    <source>
        <dbReference type="ARBA" id="ARBA00022598"/>
    </source>
</evidence>
<dbReference type="InterPro" id="IPR025110">
    <property type="entry name" value="AMP-bd_C"/>
</dbReference>
<dbReference type="Gene3D" id="3.30.559.30">
    <property type="entry name" value="Nonribosomal peptide synthetase, condensation domain"/>
    <property type="match status" value="4"/>
</dbReference>
<name>A0A2W1N839_PAEXE</name>
<keyword evidence="5" id="KW-0436">Ligase</keyword>
<feature type="domain" description="Carrier" evidence="9">
    <location>
        <begin position="2027"/>
        <end position="2102"/>
    </location>
</feature>
<dbReference type="GO" id="GO:0008610">
    <property type="term" value="P:lipid biosynthetic process"/>
    <property type="evidence" value="ECO:0007669"/>
    <property type="project" value="UniProtKB-ARBA"/>
</dbReference>
<dbReference type="GO" id="GO:0017000">
    <property type="term" value="P:antibiotic biosynthetic process"/>
    <property type="evidence" value="ECO:0007669"/>
    <property type="project" value="UniProtKB-KW"/>
</dbReference>
<dbReference type="NCBIfam" id="NF003417">
    <property type="entry name" value="PRK04813.1"/>
    <property type="match status" value="3"/>
</dbReference>
<evidence type="ECO:0000256" key="2">
    <source>
        <dbReference type="ARBA" id="ARBA00006432"/>
    </source>
</evidence>
<dbReference type="FunFam" id="3.30.300.30:FF:000015">
    <property type="entry name" value="Nonribosomal peptide synthase SidD"/>
    <property type="match status" value="1"/>
</dbReference>
<dbReference type="Gene3D" id="3.40.50.980">
    <property type="match status" value="6"/>
</dbReference>
<dbReference type="GO" id="GO:0031177">
    <property type="term" value="F:phosphopantetheine binding"/>
    <property type="evidence" value="ECO:0007669"/>
    <property type="project" value="InterPro"/>
</dbReference>
<evidence type="ECO:0000256" key="6">
    <source>
        <dbReference type="ARBA" id="ARBA00022737"/>
    </source>
</evidence>
<dbReference type="SMART" id="SM00823">
    <property type="entry name" value="PKS_PP"/>
    <property type="match status" value="3"/>
</dbReference>
<feature type="domain" description="Carrier" evidence="9">
    <location>
        <begin position="984"/>
        <end position="1059"/>
    </location>
</feature>
<comment type="caution">
    <text evidence="10">The sequence shown here is derived from an EMBL/GenBank/DDBJ whole genome shotgun (WGS) entry which is preliminary data.</text>
</comment>
<dbReference type="GO" id="GO:0005829">
    <property type="term" value="C:cytosol"/>
    <property type="evidence" value="ECO:0007669"/>
    <property type="project" value="TreeGrafter"/>
</dbReference>
<gene>
    <name evidence="10" type="ORF">CBW46_012405</name>
</gene>
<dbReference type="InterPro" id="IPR045851">
    <property type="entry name" value="AMP-bd_C_sf"/>
</dbReference>
<dbReference type="CDD" id="cd19534">
    <property type="entry name" value="E_NRPS"/>
    <property type="match status" value="1"/>
</dbReference>